<accession>A0ABN2C048</accession>
<keyword evidence="3" id="KW-1185">Reference proteome</keyword>
<proteinExistence type="predicted"/>
<reference evidence="2 3" key="1">
    <citation type="journal article" date="2019" name="Int. J. Syst. Evol. Microbiol.">
        <title>The Global Catalogue of Microorganisms (GCM) 10K type strain sequencing project: providing services to taxonomists for standard genome sequencing and annotation.</title>
        <authorList>
            <consortium name="The Broad Institute Genomics Platform"/>
            <consortium name="The Broad Institute Genome Sequencing Center for Infectious Disease"/>
            <person name="Wu L."/>
            <person name="Ma J."/>
        </authorList>
    </citation>
    <scope>NUCLEOTIDE SEQUENCE [LARGE SCALE GENOMIC DNA]</scope>
    <source>
        <strain evidence="2 3">JCM 15572</strain>
    </source>
</reference>
<name>A0ABN2C048_9ACTN</name>
<dbReference type="RefSeq" id="WP_344231473.1">
    <property type="nucleotide sequence ID" value="NZ_BAAAPH010000001.1"/>
</dbReference>
<dbReference type="InterPro" id="IPR032490">
    <property type="entry name" value="DUF5047"/>
</dbReference>
<gene>
    <name evidence="2" type="ORF">GCM10009804_03210</name>
</gene>
<dbReference type="Proteomes" id="UP001501705">
    <property type="component" value="Unassembled WGS sequence"/>
</dbReference>
<feature type="domain" description="DUF5047" evidence="1">
    <location>
        <begin position="44"/>
        <end position="172"/>
    </location>
</feature>
<comment type="caution">
    <text evidence="2">The sequence shown here is derived from an EMBL/GenBank/DDBJ whole genome shotgun (WGS) entry which is preliminary data.</text>
</comment>
<sequence>MRPVSAKFLTTLQGSHLAVFRARVCTTFQTGTNPTGTEIPIEDGDVTASSTSTIRSTLSLTTSQAWPQSSTDLLAPYGNEIFVERGIAYGNGQKEWVGLGYFRINTPEQDQVPSAEVTIAATDRMAGIVDARFLSPRQFASTLTNGQLAQMLITEVYPSATISWDDTLVRDDTLDRTIITEDDRAGTLNDLITSLGKVGWWRYDGVFRIATPPSVTGAPNWMIAAGTQGVLVQMSRSLTREGVYNAVVATGEAGDTTAPATATAYNLDADSPTYYNGPFGPVPRFYSSPFITTKPQALSAATAILRRSLGLPYQVDLTSIANPALEPYDVIKVGYPRSSRDRSLYTETHVIDEVTIPLVPTQPVTLKTRQQQTDLIGSAS</sequence>
<organism evidence="2 3">
    <name type="scientific">Kribbella hippodromi</name>
    <dbReference type="NCBI Taxonomy" id="434347"/>
    <lineage>
        <taxon>Bacteria</taxon>
        <taxon>Bacillati</taxon>
        <taxon>Actinomycetota</taxon>
        <taxon>Actinomycetes</taxon>
        <taxon>Propionibacteriales</taxon>
        <taxon>Kribbellaceae</taxon>
        <taxon>Kribbella</taxon>
    </lineage>
</organism>
<evidence type="ECO:0000259" key="1">
    <source>
        <dbReference type="Pfam" id="PF16466"/>
    </source>
</evidence>
<dbReference type="Pfam" id="PF16466">
    <property type="entry name" value="DUF5047"/>
    <property type="match status" value="1"/>
</dbReference>
<evidence type="ECO:0000313" key="3">
    <source>
        <dbReference type="Proteomes" id="UP001501705"/>
    </source>
</evidence>
<evidence type="ECO:0000313" key="2">
    <source>
        <dbReference type="EMBL" id="GAA1549984.1"/>
    </source>
</evidence>
<protein>
    <recommendedName>
        <fullName evidence="1">DUF5047 domain-containing protein</fullName>
    </recommendedName>
</protein>
<dbReference type="EMBL" id="BAAAPH010000001">
    <property type="protein sequence ID" value="GAA1549984.1"/>
    <property type="molecule type" value="Genomic_DNA"/>
</dbReference>